<protein>
    <recommendedName>
        <fullName evidence="2">F-box domain-containing protein</fullName>
    </recommendedName>
</protein>
<feature type="compositionally biased region" description="Low complexity" evidence="1">
    <location>
        <begin position="701"/>
        <end position="738"/>
    </location>
</feature>
<organism evidence="3 4">
    <name type="scientific">Aplosporella prunicola CBS 121167</name>
    <dbReference type="NCBI Taxonomy" id="1176127"/>
    <lineage>
        <taxon>Eukaryota</taxon>
        <taxon>Fungi</taxon>
        <taxon>Dikarya</taxon>
        <taxon>Ascomycota</taxon>
        <taxon>Pezizomycotina</taxon>
        <taxon>Dothideomycetes</taxon>
        <taxon>Dothideomycetes incertae sedis</taxon>
        <taxon>Botryosphaeriales</taxon>
        <taxon>Aplosporellaceae</taxon>
        <taxon>Aplosporella</taxon>
    </lineage>
</organism>
<dbReference type="AlphaFoldDB" id="A0A6A6BQH6"/>
<dbReference type="GeneID" id="54303072"/>
<evidence type="ECO:0000256" key="1">
    <source>
        <dbReference type="SAM" id="MobiDB-lite"/>
    </source>
</evidence>
<dbReference type="SUPFAM" id="SSF81383">
    <property type="entry name" value="F-box domain"/>
    <property type="match status" value="1"/>
</dbReference>
<feature type="compositionally biased region" description="Basic residues" evidence="1">
    <location>
        <begin position="739"/>
        <end position="749"/>
    </location>
</feature>
<dbReference type="RefSeq" id="XP_033402055.1">
    <property type="nucleotide sequence ID" value="XM_033545564.1"/>
</dbReference>
<feature type="domain" description="F-box" evidence="2">
    <location>
        <begin position="13"/>
        <end position="58"/>
    </location>
</feature>
<dbReference type="InterPro" id="IPR001810">
    <property type="entry name" value="F-box_dom"/>
</dbReference>
<evidence type="ECO:0000313" key="3">
    <source>
        <dbReference type="EMBL" id="KAF2146346.1"/>
    </source>
</evidence>
<dbReference type="InterPro" id="IPR036047">
    <property type="entry name" value="F-box-like_dom_sf"/>
</dbReference>
<proteinExistence type="predicted"/>
<feature type="compositionally biased region" description="Acidic residues" evidence="1">
    <location>
        <begin position="690"/>
        <end position="700"/>
    </location>
</feature>
<evidence type="ECO:0000313" key="4">
    <source>
        <dbReference type="Proteomes" id="UP000799438"/>
    </source>
</evidence>
<sequence>MAAAAASRTPGDQALFPTLPSELICNILELLDPPDLAKFALTCRWGYDQAIPQLWKDLELKDCWTLHPRNTRLQLASLRCETEDSDEHDDTPIVKKLLVIAQVNLRRNPFVASKVQTVLHRCHLPTPNIFTELPHISFEAPALSRDVRTQKLLRMAIWNMTNVHTLRIIFGHYHLTYGLLYGFLHPQRPREVPLRKLWLESCSLACPVPGPAGMIFPDLSGLESIRLRRLSYLDHTFTPMRSALARGKAEIPGLQTTSQQLYNGIGGEYKTTLTEGWFYEKPIWQELVDSEDACRFDDIIYDSIPGAERAIYKVSHEDSPPMPPSEKALPSFFLSILLRNSSFTLASLNLDWLLTWTGRTEAMAPEIYQILRFLSVSRFPNLRAFQLRNAATTEYTKVPEDVYLLDEAESEGSDDERRPVKFLSFMEAHPNLQCLAWPMCRFFSHSKPHPDVAARADRVVANLSRTLTELRVDSQFSRHVEKRTDESSHGEALNLRTRRRRFISEFAARMTRLEIIKMEGGIPLDEKRETVRALHRCQLKKVVMIGVSCPIGNTWGNQNDFHTWPLWMQQGWTLENEDLAALTSTSKSALTPPGPDFVFTPQYGWPASSVMTHTLASLHAPSITELKFCGYNGAPIIFAPTGLADALLRPLRHFDNLKELVLSMWMLTFFDGSDRDQEPSSTALALLDLPDPDLPEETNTDADGFYSSSSSSAASDDGAAPVQTQTQTQTQAHAPLLHNHQHHHHHQHNQHNAPPPPAHLISITGDPLNGPEPVLALAPLSWPQRLEAHFRPQALAAQVVRQVGPHLSEVAKGRVGGVRVRASFCLNGDIFDLDVRVGKEVVGPCEEGERERWWGKLRGRRWF</sequence>
<name>A0A6A6BQH6_9PEZI</name>
<dbReference type="Proteomes" id="UP000799438">
    <property type="component" value="Unassembled WGS sequence"/>
</dbReference>
<keyword evidence="4" id="KW-1185">Reference proteome</keyword>
<dbReference type="PROSITE" id="PS50181">
    <property type="entry name" value="FBOX"/>
    <property type="match status" value="1"/>
</dbReference>
<gene>
    <name evidence="3" type="ORF">K452DRAFT_348888</name>
</gene>
<dbReference type="OrthoDB" id="47801at2759"/>
<evidence type="ECO:0000259" key="2">
    <source>
        <dbReference type="PROSITE" id="PS50181"/>
    </source>
</evidence>
<dbReference type="Pfam" id="PF12937">
    <property type="entry name" value="F-box-like"/>
    <property type="match status" value="1"/>
</dbReference>
<feature type="region of interest" description="Disordered" evidence="1">
    <location>
        <begin position="687"/>
        <end position="765"/>
    </location>
</feature>
<dbReference type="EMBL" id="ML995476">
    <property type="protein sequence ID" value="KAF2146346.1"/>
    <property type="molecule type" value="Genomic_DNA"/>
</dbReference>
<accession>A0A6A6BQH6</accession>
<reference evidence="3" key="1">
    <citation type="journal article" date="2020" name="Stud. Mycol.">
        <title>101 Dothideomycetes genomes: a test case for predicting lifestyles and emergence of pathogens.</title>
        <authorList>
            <person name="Haridas S."/>
            <person name="Albert R."/>
            <person name="Binder M."/>
            <person name="Bloem J."/>
            <person name="Labutti K."/>
            <person name="Salamov A."/>
            <person name="Andreopoulos B."/>
            <person name="Baker S."/>
            <person name="Barry K."/>
            <person name="Bills G."/>
            <person name="Bluhm B."/>
            <person name="Cannon C."/>
            <person name="Castanera R."/>
            <person name="Culley D."/>
            <person name="Daum C."/>
            <person name="Ezra D."/>
            <person name="Gonzalez J."/>
            <person name="Henrissat B."/>
            <person name="Kuo A."/>
            <person name="Liang C."/>
            <person name="Lipzen A."/>
            <person name="Lutzoni F."/>
            <person name="Magnuson J."/>
            <person name="Mondo S."/>
            <person name="Nolan M."/>
            <person name="Ohm R."/>
            <person name="Pangilinan J."/>
            <person name="Park H.-J."/>
            <person name="Ramirez L."/>
            <person name="Alfaro M."/>
            <person name="Sun H."/>
            <person name="Tritt A."/>
            <person name="Yoshinaga Y."/>
            <person name="Zwiers L.-H."/>
            <person name="Turgeon B."/>
            <person name="Goodwin S."/>
            <person name="Spatafora J."/>
            <person name="Crous P."/>
            <person name="Grigoriev I."/>
        </authorList>
    </citation>
    <scope>NUCLEOTIDE SEQUENCE</scope>
    <source>
        <strain evidence="3">CBS 121167</strain>
    </source>
</reference>